<evidence type="ECO:0000256" key="2">
    <source>
        <dbReference type="ARBA" id="ARBA00022603"/>
    </source>
</evidence>
<dbReference type="InterPro" id="IPR040758">
    <property type="entry name" value="PrmC_N"/>
</dbReference>
<reference evidence="8 9" key="1">
    <citation type="submission" date="2018-12" db="EMBL/GenBank/DDBJ databases">
        <title>The Draft Genome Sequence of the Soil Bacterium Pedobacter tournemirensis R1.</title>
        <authorList>
            <person name="He J."/>
        </authorList>
    </citation>
    <scope>NUCLEOTIDE SEQUENCE [LARGE SCALE GENOMIC DNA]</scope>
    <source>
        <strain evidence="8 9">R1</strain>
    </source>
</reference>
<dbReference type="InterPro" id="IPR050320">
    <property type="entry name" value="N5-glutamine_MTase"/>
</dbReference>
<dbReference type="EC" id="2.1.1.297" evidence="1"/>
<feature type="domain" description="Release factor glutamine methyltransferase N-terminal" evidence="7">
    <location>
        <begin position="21"/>
        <end position="74"/>
    </location>
</feature>
<dbReference type="InterPro" id="IPR029063">
    <property type="entry name" value="SAM-dependent_MTases_sf"/>
</dbReference>
<keyword evidence="2 8" id="KW-0489">Methyltransferase</keyword>
<gene>
    <name evidence="8" type="primary">prmC</name>
    <name evidence="8" type="ORF">EKH83_08585</name>
</gene>
<feature type="domain" description="Methyltransferase small" evidence="6">
    <location>
        <begin position="121"/>
        <end position="204"/>
    </location>
</feature>
<dbReference type="Gene3D" id="1.10.8.10">
    <property type="entry name" value="DNA helicase RuvA subunit, C-terminal domain"/>
    <property type="match status" value="1"/>
</dbReference>
<dbReference type="SUPFAM" id="SSF53335">
    <property type="entry name" value="S-adenosyl-L-methionine-dependent methyltransferases"/>
    <property type="match status" value="1"/>
</dbReference>
<dbReference type="Pfam" id="PF05175">
    <property type="entry name" value="MTS"/>
    <property type="match status" value="1"/>
</dbReference>
<proteinExistence type="predicted"/>
<dbReference type="Gene3D" id="3.40.50.150">
    <property type="entry name" value="Vaccinia Virus protein VP39"/>
    <property type="match status" value="1"/>
</dbReference>
<dbReference type="NCBIfam" id="TIGR03534">
    <property type="entry name" value="RF_mod_PrmC"/>
    <property type="match status" value="1"/>
</dbReference>
<dbReference type="NCBIfam" id="TIGR00536">
    <property type="entry name" value="hemK_fam"/>
    <property type="match status" value="1"/>
</dbReference>
<dbReference type="Pfam" id="PF17827">
    <property type="entry name" value="PrmC_N"/>
    <property type="match status" value="1"/>
</dbReference>
<sequence length="289" mass="32590">MTFGDIETIYVNQLPSFYEKDEAKSIAALAVEHVCNVSKSYYLLHKNDSVTLAQETSLIRILDELRLGRPLQYVMEEADFFGLRFKVNSSVLIPRPETEELVHWVLTFVKEKNRIKRAEEALSVLDIGTGSGCIPVALKRNLPEAAICGLDISSDALETATANAALNGTEVRFIQGDILDSTFSLQPVRFNIITSNPPYVTSSEKKGMHKNVLDFEPHTALFVPDEDPLIFYRYIADFSLRHLDSEGSIFLEINEHFGAETCALLEAKGFKTELKKDLRGKDRMIKAWR</sequence>
<evidence type="ECO:0000313" key="9">
    <source>
        <dbReference type="Proteomes" id="UP000290848"/>
    </source>
</evidence>
<protein>
    <recommendedName>
        <fullName evidence="1">peptide chain release factor N(5)-glutamine methyltransferase</fullName>
        <ecNumber evidence="1">2.1.1.297</ecNumber>
    </recommendedName>
</protein>
<dbReference type="EMBL" id="RXOC01000004">
    <property type="protein sequence ID" value="RXF70684.1"/>
    <property type="molecule type" value="Genomic_DNA"/>
</dbReference>
<evidence type="ECO:0000259" key="6">
    <source>
        <dbReference type="Pfam" id="PF05175"/>
    </source>
</evidence>
<dbReference type="RefSeq" id="WP_128768989.1">
    <property type="nucleotide sequence ID" value="NZ_RXOC01000004.1"/>
</dbReference>
<dbReference type="InterPro" id="IPR007848">
    <property type="entry name" value="Small_mtfrase_dom"/>
</dbReference>
<dbReference type="InterPro" id="IPR019874">
    <property type="entry name" value="RF_methyltr_PrmC"/>
</dbReference>
<evidence type="ECO:0000256" key="1">
    <source>
        <dbReference type="ARBA" id="ARBA00012771"/>
    </source>
</evidence>
<dbReference type="GO" id="GO:0032259">
    <property type="term" value="P:methylation"/>
    <property type="evidence" value="ECO:0007669"/>
    <property type="project" value="UniProtKB-KW"/>
</dbReference>
<keyword evidence="3 8" id="KW-0808">Transferase</keyword>
<dbReference type="InterPro" id="IPR004556">
    <property type="entry name" value="HemK-like"/>
</dbReference>
<dbReference type="AlphaFoldDB" id="A0A4Q0MBX2"/>
<organism evidence="8 9">
    <name type="scientific">Arcticibacter tournemirensis</name>
    <dbReference type="NCBI Taxonomy" id="699437"/>
    <lineage>
        <taxon>Bacteria</taxon>
        <taxon>Pseudomonadati</taxon>
        <taxon>Bacteroidota</taxon>
        <taxon>Sphingobacteriia</taxon>
        <taxon>Sphingobacteriales</taxon>
        <taxon>Sphingobacteriaceae</taxon>
        <taxon>Arcticibacter</taxon>
    </lineage>
</organism>
<dbReference type="GO" id="GO:0102559">
    <property type="term" value="F:peptide chain release factor N(5)-glutamine methyltransferase activity"/>
    <property type="evidence" value="ECO:0007669"/>
    <property type="project" value="UniProtKB-EC"/>
</dbReference>
<comment type="caution">
    <text evidence="8">The sequence shown here is derived from an EMBL/GenBank/DDBJ whole genome shotgun (WGS) entry which is preliminary data.</text>
</comment>
<evidence type="ECO:0000259" key="7">
    <source>
        <dbReference type="Pfam" id="PF17827"/>
    </source>
</evidence>
<evidence type="ECO:0000256" key="5">
    <source>
        <dbReference type="ARBA" id="ARBA00048391"/>
    </source>
</evidence>
<evidence type="ECO:0000256" key="3">
    <source>
        <dbReference type="ARBA" id="ARBA00022679"/>
    </source>
</evidence>
<accession>A0A4Q0MBX2</accession>
<dbReference type="PANTHER" id="PTHR18895:SF74">
    <property type="entry name" value="MTRF1L RELEASE FACTOR GLUTAMINE METHYLTRANSFERASE"/>
    <property type="match status" value="1"/>
</dbReference>
<name>A0A4Q0MBX2_9SPHI</name>
<evidence type="ECO:0000256" key="4">
    <source>
        <dbReference type="ARBA" id="ARBA00022691"/>
    </source>
</evidence>
<keyword evidence="4" id="KW-0949">S-adenosyl-L-methionine</keyword>
<comment type="catalytic activity">
    <reaction evidence="5">
        <text>L-glutaminyl-[peptide chain release factor] + S-adenosyl-L-methionine = N(5)-methyl-L-glutaminyl-[peptide chain release factor] + S-adenosyl-L-homocysteine + H(+)</text>
        <dbReference type="Rhea" id="RHEA:42896"/>
        <dbReference type="Rhea" id="RHEA-COMP:10271"/>
        <dbReference type="Rhea" id="RHEA-COMP:10272"/>
        <dbReference type="ChEBI" id="CHEBI:15378"/>
        <dbReference type="ChEBI" id="CHEBI:30011"/>
        <dbReference type="ChEBI" id="CHEBI:57856"/>
        <dbReference type="ChEBI" id="CHEBI:59789"/>
        <dbReference type="ChEBI" id="CHEBI:61891"/>
        <dbReference type="EC" id="2.1.1.297"/>
    </reaction>
</comment>
<dbReference type="CDD" id="cd02440">
    <property type="entry name" value="AdoMet_MTases"/>
    <property type="match status" value="1"/>
</dbReference>
<evidence type="ECO:0000313" key="8">
    <source>
        <dbReference type="EMBL" id="RXF70684.1"/>
    </source>
</evidence>
<dbReference type="PANTHER" id="PTHR18895">
    <property type="entry name" value="HEMK METHYLTRANSFERASE"/>
    <property type="match status" value="1"/>
</dbReference>
<dbReference type="Proteomes" id="UP000290848">
    <property type="component" value="Unassembled WGS sequence"/>
</dbReference>